<reference evidence="1 2" key="1">
    <citation type="submission" date="2023-01" db="EMBL/GenBank/DDBJ databases">
        <authorList>
            <person name="Whitehead M."/>
        </authorList>
    </citation>
    <scope>NUCLEOTIDE SEQUENCE [LARGE SCALE GENOMIC DNA]</scope>
</reference>
<evidence type="ECO:0000313" key="1">
    <source>
        <dbReference type="EMBL" id="CAI6345312.1"/>
    </source>
</evidence>
<dbReference type="Pfam" id="PF03564">
    <property type="entry name" value="DUF1759"/>
    <property type="match status" value="1"/>
</dbReference>
<comment type="caution">
    <text evidence="1">The sequence shown here is derived from an EMBL/GenBank/DDBJ whole genome shotgun (WGS) entry which is preliminary data.</text>
</comment>
<dbReference type="Proteomes" id="UP001160148">
    <property type="component" value="Unassembled WGS sequence"/>
</dbReference>
<name>A0AAV0VLW8_9HEMI</name>
<evidence type="ECO:0000313" key="2">
    <source>
        <dbReference type="Proteomes" id="UP001160148"/>
    </source>
</evidence>
<proteinExistence type="predicted"/>
<gene>
    <name evidence="1" type="ORF">MEUPH1_LOCUS2343</name>
</gene>
<dbReference type="EMBL" id="CARXXK010000001">
    <property type="protein sequence ID" value="CAI6345312.1"/>
    <property type="molecule type" value="Genomic_DNA"/>
</dbReference>
<dbReference type="AlphaFoldDB" id="A0AAV0VLW8"/>
<protein>
    <submittedName>
        <fullName evidence="1">Uncharacterized protein</fullName>
    </submittedName>
</protein>
<organism evidence="1 2">
    <name type="scientific">Macrosiphum euphorbiae</name>
    <name type="common">potato aphid</name>
    <dbReference type="NCBI Taxonomy" id="13131"/>
    <lineage>
        <taxon>Eukaryota</taxon>
        <taxon>Metazoa</taxon>
        <taxon>Ecdysozoa</taxon>
        <taxon>Arthropoda</taxon>
        <taxon>Hexapoda</taxon>
        <taxon>Insecta</taxon>
        <taxon>Pterygota</taxon>
        <taxon>Neoptera</taxon>
        <taxon>Paraneoptera</taxon>
        <taxon>Hemiptera</taxon>
        <taxon>Sternorrhyncha</taxon>
        <taxon>Aphidomorpha</taxon>
        <taxon>Aphidoidea</taxon>
        <taxon>Aphididae</taxon>
        <taxon>Macrosiphini</taxon>
        <taxon>Macrosiphum</taxon>
    </lineage>
</organism>
<sequence>MVHNNQNIDNTQRMHHLRSSLTGQAASVISSMSSDAHSYIEAWNLIKGRFDNKHLVWHFITFAATLHTNWFNPRYRAETGFHRFRQIFLY</sequence>
<keyword evidence="2" id="KW-1185">Reference proteome</keyword>
<accession>A0AAV0VLW8</accession>
<dbReference type="InterPro" id="IPR005312">
    <property type="entry name" value="DUF1759"/>
</dbReference>